<evidence type="ECO:0000313" key="8">
    <source>
        <dbReference type="EMBL" id="PRZ43027.1"/>
    </source>
</evidence>
<name>A0A2T1A3F9_9ACTN</name>
<dbReference type="Pfam" id="PF13193">
    <property type="entry name" value="AMP-binding_C"/>
    <property type="match status" value="1"/>
</dbReference>
<dbReference type="Gene3D" id="3.30.300.30">
    <property type="match status" value="1"/>
</dbReference>
<dbReference type="PANTHER" id="PTHR43605">
    <property type="entry name" value="ACYL-COENZYME A SYNTHETASE"/>
    <property type="match status" value="1"/>
</dbReference>
<dbReference type="GO" id="GO:0005524">
    <property type="term" value="F:ATP binding"/>
    <property type="evidence" value="ECO:0007669"/>
    <property type="project" value="UniProtKB-KW"/>
</dbReference>
<dbReference type="AlphaFoldDB" id="A0A2T1A3F9"/>
<dbReference type="GO" id="GO:0015645">
    <property type="term" value="F:fatty acid ligase activity"/>
    <property type="evidence" value="ECO:0007669"/>
    <property type="project" value="TreeGrafter"/>
</dbReference>
<evidence type="ECO:0000256" key="5">
    <source>
        <dbReference type="SAM" id="MobiDB-lite"/>
    </source>
</evidence>
<dbReference type="GO" id="GO:0006633">
    <property type="term" value="P:fatty acid biosynthetic process"/>
    <property type="evidence" value="ECO:0007669"/>
    <property type="project" value="TreeGrafter"/>
</dbReference>
<comment type="caution">
    <text evidence="8">The sequence shown here is derived from an EMBL/GenBank/DDBJ whole genome shotgun (WGS) entry which is preliminary data.</text>
</comment>
<organism evidence="8 9">
    <name type="scientific">Antricoccus suffuscus</name>
    <dbReference type="NCBI Taxonomy" id="1629062"/>
    <lineage>
        <taxon>Bacteria</taxon>
        <taxon>Bacillati</taxon>
        <taxon>Actinomycetota</taxon>
        <taxon>Actinomycetes</taxon>
        <taxon>Geodermatophilales</taxon>
        <taxon>Antricoccaceae</taxon>
        <taxon>Antricoccus</taxon>
    </lineage>
</organism>
<dbReference type="GO" id="GO:0016405">
    <property type="term" value="F:CoA-ligase activity"/>
    <property type="evidence" value="ECO:0007669"/>
    <property type="project" value="UniProtKB-ARBA"/>
</dbReference>
<evidence type="ECO:0000313" key="9">
    <source>
        <dbReference type="Proteomes" id="UP000237752"/>
    </source>
</evidence>
<gene>
    <name evidence="8" type="ORF">CLV47_10383</name>
</gene>
<reference evidence="8 9" key="1">
    <citation type="submission" date="2018-03" db="EMBL/GenBank/DDBJ databases">
        <title>Genomic Encyclopedia of Archaeal and Bacterial Type Strains, Phase II (KMG-II): from individual species to whole genera.</title>
        <authorList>
            <person name="Goeker M."/>
        </authorList>
    </citation>
    <scope>NUCLEOTIDE SEQUENCE [LARGE SCALE GENOMIC DNA]</scope>
    <source>
        <strain evidence="8 9">DSM 100065</strain>
    </source>
</reference>
<feature type="region of interest" description="Disordered" evidence="5">
    <location>
        <begin position="524"/>
        <end position="546"/>
    </location>
</feature>
<dbReference type="GO" id="GO:0006637">
    <property type="term" value="P:acyl-CoA metabolic process"/>
    <property type="evidence" value="ECO:0007669"/>
    <property type="project" value="TreeGrafter"/>
</dbReference>
<keyword evidence="3" id="KW-0547">Nucleotide-binding</keyword>
<dbReference type="SUPFAM" id="SSF56801">
    <property type="entry name" value="Acetyl-CoA synthetase-like"/>
    <property type="match status" value="1"/>
</dbReference>
<comment type="similarity">
    <text evidence="1">Belongs to the ATP-dependent AMP-binding enzyme family.</text>
</comment>
<evidence type="ECO:0000256" key="1">
    <source>
        <dbReference type="ARBA" id="ARBA00006432"/>
    </source>
</evidence>
<sequence length="546" mass="58411">MNFDPHWSWEDAARRGGVTADGTYNASGIALPEQRAIIWCRTDGSVIELSGAQIRNQVMQLAARLGELGVGRGDRVAGMFSKRPESLTAALAVWYLGAIYVPLFSGFSGDGLRVRMDDSQPGVMITDSVSEHLLDDVQADFPDLARIVVDADGPIFGDVDTSIGDYAPAPTKADDLATIMYTSGTTGKPKGCLMPHDIIIGLSSYITHALALQPGEVLFSGADAGWSFGLFTTGLAPLSAGNPRVIYEGPFKATEWWAVMDRSGAHHLAAAPTAYRQLASGGSDAIPAGFTAASSAGEPLDAPTAQWFQDNADVTIYDCYGLSEIGMVVGNLRTPGAPPPIPGSMGIALPGYDVEILDDDMNPISGIGVGRLAVKDNGHLISRGYWNRMPEWEARFHADWFVTEDLVRRDEDGRFWYESRADDVIVASGMNVGPSEVETALMAHPLIADAGVVGIPDPVKGTIVTAHVVLNGEEPADLHNILRAWVGERVGRHATARKVVVWDELPRTASGKLQRVNLRQALIDASLEAPDSPESPMSPDGRNSKQ</sequence>
<proteinExistence type="inferred from homology"/>
<keyword evidence="2" id="KW-0436">Ligase</keyword>
<dbReference type="Proteomes" id="UP000237752">
    <property type="component" value="Unassembled WGS sequence"/>
</dbReference>
<evidence type="ECO:0000256" key="4">
    <source>
        <dbReference type="ARBA" id="ARBA00022840"/>
    </source>
</evidence>
<evidence type="ECO:0000256" key="3">
    <source>
        <dbReference type="ARBA" id="ARBA00022741"/>
    </source>
</evidence>
<dbReference type="GO" id="GO:0004321">
    <property type="term" value="F:fatty-acyl-CoA synthase activity"/>
    <property type="evidence" value="ECO:0007669"/>
    <property type="project" value="TreeGrafter"/>
</dbReference>
<evidence type="ECO:0000259" key="6">
    <source>
        <dbReference type="Pfam" id="PF00501"/>
    </source>
</evidence>
<feature type="domain" description="AMP-dependent synthetase/ligase" evidence="6">
    <location>
        <begin position="32"/>
        <end position="386"/>
    </location>
</feature>
<dbReference type="InterPro" id="IPR051087">
    <property type="entry name" value="Mitochondrial_ACSM"/>
</dbReference>
<dbReference type="RefSeq" id="WP_106348011.1">
    <property type="nucleotide sequence ID" value="NZ_PVUE01000003.1"/>
</dbReference>
<dbReference type="InterPro" id="IPR025110">
    <property type="entry name" value="AMP-bd_C"/>
</dbReference>
<accession>A0A2T1A3F9</accession>
<dbReference type="Gene3D" id="3.40.50.12780">
    <property type="entry name" value="N-terminal domain of ligase-like"/>
    <property type="match status" value="1"/>
</dbReference>
<dbReference type="InterPro" id="IPR000873">
    <property type="entry name" value="AMP-dep_synth/lig_dom"/>
</dbReference>
<keyword evidence="4" id="KW-0067">ATP-binding</keyword>
<dbReference type="InterPro" id="IPR042099">
    <property type="entry name" value="ANL_N_sf"/>
</dbReference>
<protein>
    <submittedName>
        <fullName evidence="8">Acetyl-CoA synthetase</fullName>
    </submittedName>
</protein>
<dbReference type="EMBL" id="PVUE01000003">
    <property type="protein sequence ID" value="PRZ43027.1"/>
    <property type="molecule type" value="Genomic_DNA"/>
</dbReference>
<dbReference type="PANTHER" id="PTHR43605:SF10">
    <property type="entry name" value="ACYL-COA SYNTHETASE MEDIUM CHAIN FAMILY MEMBER 3"/>
    <property type="match status" value="1"/>
</dbReference>
<evidence type="ECO:0000259" key="7">
    <source>
        <dbReference type="Pfam" id="PF13193"/>
    </source>
</evidence>
<evidence type="ECO:0000256" key="2">
    <source>
        <dbReference type="ARBA" id="ARBA00022598"/>
    </source>
</evidence>
<dbReference type="Pfam" id="PF00501">
    <property type="entry name" value="AMP-binding"/>
    <property type="match status" value="1"/>
</dbReference>
<feature type="domain" description="AMP-binding enzyme C-terminal" evidence="7">
    <location>
        <begin position="436"/>
        <end position="512"/>
    </location>
</feature>
<dbReference type="InterPro" id="IPR020845">
    <property type="entry name" value="AMP-binding_CS"/>
</dbReference>
<dbReference type="PROSITE" id="PS00455">
    <property type="entry name" value="AMP_BINDING"/>
    <property type="match status" value="1"/>
</dbReference>
<dbReference type="OrthoDB" id="9803968at2"/>
<dbReference type="InterPro" id="IPR045851">
    <property type="entry name" value="AMP-bd_C_sf"/>
</dbReference>
<keyword evidence="9" id="KW-1185">Reference proteome</keyword>